<accession>A0A4S2MVF5</accession>
<feature type="region of interest" description="Disordered" evidence="1">
    <location>
        <begin position="48"/>
        <end position="101"/>
    </location>
</feature>
<evidence type="ECO:0000313" key="3">
    <source>
        <dbReference type="Proteomes" id="UP000298138"/>
    </source>
</evidence>
<organism evidence="2 3">
    <name type="scientific">Ascodesmis nigricans</name>
    <dbReference type="NCBI Taxonomy" id="341454"/>
    <lineage>
        <taxon>Eukaryota</taxon>
        <taxon>Fungi</taxon>
        <taxon>Dikarya</taxon>
        <taxon>Ascomycota</taxon>
        <taxon>Pezizomycotina</taxon>
        <taxon>Pezizomycetes</taxon>
        <taxon>Pezizales</taxon>
        <taxon>Ascodesmidaceae</taxon>
        <taxon>Ascodesmis</taxon>
    </lineage>
</organism>
<dbReference type="EMBL" id="ML220124">
    <property type="protein sequence ID" value="TGZ80592.1"/>
    <property type="molecule type" value="Genomic_DNA"/>
</dbReference>
<evidence type="ECO:0000313" key="2">
    <source>
        <dbReference type="EMBL" id="TGZ80592.1"/>
    </source>
</evidence>
<protein>
    <submittedName>
        <fullName evidence="2">Uncharacterized protein</fullName>
    </submittedName>
</protein>
<sequence length="146" mass="17122">MVARCPVKKSFYQKIPATLSSPPYFQNDYYDADDSDIDDSNFDDSDFDDLDLFEANHPNTDYSNTHDSNTDDMEIKPDFTSLYDSDTNDTEDMEIEPDFTTSHDSKQWCLAEAIERLRVEGPETLWREWEAANIVLEQRHTWMSQR</sequence>
<feature type="compositionally biased region" description="Acidic residues" evidence="1">
    <location>
        <begin position="86"/>
        <end position="97"/>
    </location>
</feature>
<name>A0A4S2MVF5_9PEZI</name>
<feature type="compositionally biased region" description="Polar residues" evidence="1">
    <location>
        <begin position="57"/>
        <end position="67"/>
    </location>
</feature>
<evidence type="ECO:0000256" key="1">
    <source>
        <dbReference type="SAM" id="MobiDB-lite"/>
    </source>
</evidence>
<keyword evidence="3" id="KW-1185">Reference proteome</keyword>
<reference evidence="2 3" key="1">
    <citation type="submission" date="2019-04" db="EMBL/GenBank/DDBJ databases">
        <title>Comparative genomics and transcriptomics to analyze fruiting body development in filamentous ascomycetes.</title>
        <authorList>
            <consortium name="DOE Joint Genome Institute"/>
            <person name="Lutkenhaus R."/>
            <person name="Traeger S."/>
            <person name="Breuer J."/>
            <person name="Kuo A."/>
            <person name="Lipzen A."/>
            <person name="Pangilinan J."/>
            <person name="Dilworth D."/>
            <person name="Sandor L."/>
            <person name="Poggeler S."/>
            <person name="Barry K."/>
            <person name="Grigoriev I.V."/>
            <person name="Nowrousian M."/>
        </authorList>
    </citation>
    <scope>NUCLEOTIDE SEQUENCE [LARGE SCALE GENOMIC DNA]</scope>
    <source>
        <strain evidence="2 3">CBS 389.68</strain>
    </source>
</reference>
<gene>
    <name evidence="2" type="ORF">EX30DRAFT_364508</name>
</gene>
<proteinExistence type="predicted"/>
<dbReference type="Proteomes" id="UP000298138">
    <property type="component" value="Unassembled WGS sequence"/>
</dbReference>
<dbReference type="AlphaFoldDB" id="A0A4S2MVF5"/>
<dbReference type="InParanoid" id="A0A4S2MVF5"/>